<evidence type="ECO:0000313" key="2">
    <source>
        <dbReference type="EMBL" id="KAB1636816.1"/>
    </source>
</evidence>
<feature type="region of interest" description="Disordered" evidence="1">
    <location>
        <begin position="1"/>
        <end position="66"/>
    </location>
</feature>
<sequence>MTTPQNVSPASGDSNDSSAGDENLRDIIEEVEGEHGRDGAAAMADELRDRTEETQQEEEDPAEEQN</sequence>
<dbReference type="EMBL" id="WBJX01000005">
    <property type="protein sequence ID" value="KAB1636816.1"/>
    <property type="molecule type" value="Genomic_DNA"/>
</dbReference>
<keyword evidence="3" id="KW-1185">Reference proteome</keyword>
<gene>
    <name evidence="2" type="ORF">F8O03_14715</name>
</gene>
<reference evidence="2 3" key="1">
    <citation type="submission" date="2019-09" db="EMBL/GenBank/DDBJ databases">
        <title>Phylogeny of genus Pseudoclavibacter and closely related genus.</title>
        <authorList>
            <person name="Li Y."/>
        </authorList>
    </citation>
    <scope>NUCLEOTIDE SEQUENCE [LARGE SCALE GENOMIC DNA]</scope>
    <source>
        <strain evidence="2 3">THG-MD12</strain>
    </source>
</reference>
<dbReference type="RefSeq" id="WP_151424535.1">
    <property type="nucleotide sequence ID" value="NZ_CANKVH010000009.1"/>
</dbReference>
<accession>A0A7J5AZD2</accession>
<feature type="compositionally biased region" description="Basic and acidic residues" evidence="1">
    <location>
        <begin position="22"/>
        <end position="38"/>
    </location>
</feature>
<dbReference type="Proteomes" id="UP000490386">
    <property type="component" value="Unassembled WGS sequence"/>
</dbReference>
<name>A0A7J5AZD2_9MICO</name>
<comment type="caution">
    <text evidence="2">The sequence shown here is derived from an EMBL/GenBank/DDBJ whole genome shotgun (WGS) entry which is preliminary data.</text>
</comment>
<proteinExistence type="predicted"/>
<organism evidence="2 3">
    <name type="scientific">Pseudoclavibacter terrae</name>
    <dbReference type="NCBI Taxonomy" id="1530195"/>
    <lineage>
        <taxon>Bacteria</taxon>
        <taxon>Bacillati</taxon>
        <taxon>Actinomycetota</taxon>
        <taxon>Actinomycetes</taxon>
        <taxon>Micrococcales</taxon>
        <taxon>Microbacteriaceae</taxon>
        <taxon>Pseudoclavibacter</taxon>
    </lineage>
</organism>
<feature type="compositionally biased region" description="Acidic residues" evidence="1">
    <location>
        <begin position="54"/>
        <end position="66"/>
    </location>
</feature>
<feature type="compositionally biased region" description="Low complexity" evidence="1">
    <location>
        <begin position="8"/>
        <end position="21"/>
    </location>
</feature>
<protein>
    <submittedName>
        <fullName evidence="2">Uncharacterized protein</fullName>
    </submittedName>
</protein>
<evidence type="ECO:0000256" key="1">
    <source>
        <dbReference type="SAM" id="MobiDB-lite"/>
    </source>
</evidence>
<evidence type="ECO:0000313" key="3">
    <source>
        <dbReference type="Proteomes" id="UP000490386"/>
    </source>
</evidence>
<dbReference type="AlphaFoldDB" id="A0A7J5AZD2"/>